<feature type="region of interest" description="Disordered" evidence="1">
    <location>
        <begin position="274"/>
        <end position="300"/>
    </location>
</feature>
<feature type="transmembrane region" description="Helical" evidence="2">
    <location>
        <begin position="164"/>
        <end position="183"/>
    </location>
</feature>
<keyword evidence="2" id="KW-0812">Transmembrane</keyword>
<reference evidence="3" key="1">
    <citation type="submission" date="2020-02" db="EMBL/GenBank/DDBJ databases">
        <authorList>
            <person name="Meier V. D."/>
        </authorList>
    </citation>
    <scope>NUCLEOTIDE SEQUENCE</scope>
    <source>
        <strain evidence="3">AVDCRST_MAG41</strain>
    </source>
</reference>
<gene>
    <name evidence="3" type="ORF">AVDCRST_MAG41-4105</name>
</gene>
<feature type="transmembrane region" description="Helical" evidence="2">
    <location>
        <begin position="119"/>
        <end position="152"/>
    </location>
</feature>
<dbReference type="Pfam" id="PF22564">
    <property type="entry name" value="HAAS"/>
    <property type="match status" value="1"/>
</dbReference>
<accession>A0A6J4JU39</accession>
<name>A0A6J4JU39_9ACTN</name>
<keyword evidence="2" id="KW-0472">Membrane</keyword>
<keyword evidence="2" id="KW-1133">Transmembrane helix</keyword>
<organism evidence="3">
    <name type="scientific">uncultured Mycobacteriales bacterium</name>
    <dbReference type="NCBI Taxonomy" id="581187"/>
    <lineage>
        <taxon>Bacteria</taxon>
        <taxon>Bacillati</taxon>
        <taxon>Actinomycetota</taxon>
        <taxon>Actinomycetes</taxon>
        <taxon>Mycobacteriales</taxon>
        <taxon>environmental samples</taxon>
    </lineage>
</organism>
<evidence type="ECO:0000256" key="1">
    <source>
        <dbReference type="SAM" id="MobiDB-lite"/>
    </source>
</evidence>
<evidence type="ECO:0000313" key="3">
    <source>
        <dbReference type="EMBL" id="CAA9287382.1"/>
    </source>
</evidence>
<dbReference type="AlphaFoldDB" id="A0A6J4JU39"/>
<feature type="compositionally biased region" description="Pro residues" evidence="1">
    <location>
        <begin position="287"/>
        <end position="300"/>
    </location>
</feature>
<evidence type="ECO:0000256" key="2">
    <source>
        <dbReference type="SAM" id="Phobius"/>
    </source>
</evidence>
<proteinExistence type="predicted"/>
<dbReference type="EMBL" id="CADCTP010000391">
    <property type="protein sequence ID" value="CAA9287382.1"/>
    <property type="molecule type" value="Genomic_DNA"/>
</dbReference>
<protein>
    <submittedName>
        <fullName evidence="3">Uncharacterized protein</fullName>
    </submittedName>
</protein>
<sequence length="300" mass="30945">MTTPPPPAPTATVPDAEAYAARVRAALADLPPAAREDLLADLGDHLAEVAGEDPGRPLADLLGPPEDYAAELRSSAGLAPAGGAAAAARGPGGLRGHRWVTATREFLPELVPGWWVLRAALLAGLLTAVLGGGVLLWLLLTAVLVPLSVTFGRWVRADRGRRPLGIIADVVAVLVAVGVLGLASGGSGSSPVVQEGVVVPGSGRYGLEGVTNLFPYSPDGRPLTDVLLYDQDGNPVELRPDWDAGGNPITRVPRYDTGGRVVGNAYPQEQTVDVDSAGGDGTTVRRVPPPVVRPPALQPR</sequence>